<protein>
    <recommendedName>
        <fullName evidence="9">Alpha-1,4 glucan phosphorylase</fullName>
        <ecNumber evidence="9">2.4.1.1</ecNumber>
    </recommendedName>
</protein>
<dbReference type="GO" id="GO:0004645">
    <property type="term" value="F:1,4-alpha-oligoglucan phosphorylase activity"/>
    <property type="evidence" value="ECO:0007669"/>
    <property type="project" value="UniProtKB-EC"/>
</dbReference>
<dbReference type="Pfam" id="PF00343">
    <property type="entry name" value="Phosphorylase"/>
    <property type="match status" value="1"/>
</dbReference>
<comment type="cofactor">
    <cofactor evidence="2 9">
        <name>pyridoxal 5'-phosphate</name>
        <dbReference type="ChEBI" id="CHEBI:597326"/>
    </cofactor>
</comment>
<dbReference type="RefSeq" id="WP_008591608.1">
    <property type="nucleotide sequence ID" value="NZ_AHOM02000004.1"/>
</dbReference>
<comment type="similarity">
    <text evidence="3 9">Belongs to the glycogen phosphorylase family.</text>
</comment>
<evidence type="ECO:0000256" key="7">
    <source>
        <dbReference type="ARBA" id="ARBA00023277"/>
    </source>
</evidence>
<evidence type="ECO:0000313" key="10">
    <source>
        <dbReference type="EMBL" id="EJZ43558.1"/>
    </source>
</evidence>
<dbReference type="PANTHER" id="PTHR11468:SF3">
    <property type="entry name" value="GLYCOGEN PHOSPHORYLASE, LIVER FORM"/>
    <property type="match status" value="1"/>
</dbReference>
<comment type="catalytic activity">
    <reaction evidence="1 9">
        <text>[(1-&gt;4)-alpha-D-glucosyl](n) + phosphate = [(1-&gt;4)-alpha-D-glucosyl](n-1) + alpha-D-glucose 1-phosphate</text>
        <dbReference type="Rhea" id="RHEA:41732"/>
        <dbReference type="Rhea" id="RHEA-COMP:9584"/>
        <dbReference type="Rhea" id="RHEA-COMP:9586"/>
        <dbReference type="ChEBI" id="CHEBI:15444"/>
        <dbReference type="ChEBI" id="CHEBI:43474"/>
        <dbReference type="ChEBI" id="CHEBI:58601"/>
        <dbReference type="EC" id="2.4.1.1"/>
    </reaction>
</comment>
<evidence type="ECO:0000256" key="9">
    <source>
        <dbReference type="RuleBase" id="RU000587"/>
    </source>
</evidence>
<dbReference type="InterPro" id="IPR011833">
    <property type="entry name" value="Glycg_phsphrylas"/>
</dbReference>
<dbReference type="CDD" id="cd04300">
    <property type="entry name" value="GT35_Glycogen_Phosphorylase"/>
    <property type="match status" value="1"/>
</dbReference>
<proteinExistence type="inferred from homology"/>
<evidence type="ECO:0000256" key="4">
    <source>
        <dbReference type="ARBA" id="ARBA00022676"/>
    </source>
</evidence>
<evidence type="ECO:0000256" key="6">
    <source>
        <dbReference type="ARBA" id="ARBA00022898"/>
    </source>
</evidence>
<dbReference type="Gene3D" id="3.40.50.2000">
    <property type="entry name" value="Glycogen Phosphorylase B"/>
    <property type="match status" value="2"/>
</dbReference>
<dbReference type="NCBIfam" id="TIGR02093">
    <property type="entry name" value="P_ylase"/>
    <property type="match status" value="1"/>
</dbReference>
<comment type="function">
    <text evidence="8">Phosphorylase is an important allosteric enzyme in carbohydrate metabolism. Enzymes from different sources differ in their regulatory mechanisms and in their natural substrates. However, all known phosphorylases share catalytic and structural properties.</text>
</comment>
<dbReference type="InterPro" id="IPR000811">
    <property type="entry name" value="Glyco_trans_35"/>
</dbReference>
<gene>
    <name evidence="10" type="primary">glgP</name>
    <name evidence="10" type="ORF">LEP1GSC178_3011</name>
</gene>
<reference evidence="10 11" key="1">
    <citation type="submission" date="2012-08" db="EMBL/GenBank/DDBJ databases">
        <authorList>
            <person name="Harkins D.M."/>
            <person name="Durkin A.S."/>
            <person name="Selengut J.D."/>
            <person name="Sanka R."/>
            <person name="DePew J."/>
            <person name="Purushe J."/>
            <person name="Matthias M.A."/>
            <person name="Vinetz J.M."/>
            <person name="Sutton G.G."/>
            <person name="Nelson W.C."/>
            <person name="Fouts D.E."/>
        </authorList>
    </citation>
    <scope>NUCLEOTIDE SEQUENCE [LARGE SCALE GENOMIC DNA]</scope>
    <source>
        <strain evidence="10 11">MMD4847</strain>
    </source>
</reference>
<evidence type="ECO:0000256" key="8">
    <source>
        <dbReference type="ARBA" id="ARBA00025174"/>
    </source>
</evidence>
<dbReference type="PROSITE" id="PS00102">
    <property type="entry name" value="PHOSPHORYLASE"/>
    <property type="match status" value="1"/>
</dbReference>
<keyword evidence="11" id="KW-1185">Reference proteome</keyword>
<name>A0ABP2RGZ0_9LEPT</name>
<organism evidence="10 11">
    <name type="scientific">Leptospira licerasiae str. MMD4847</name>
    <dbReference type="NCBI Taxonomy" id="1049971"/>
    <lineage>
        <taxon>Bacteria</taxon>
        <taxon>Pseudomonadati</taxon>
        <taxon>Spirochaetota</taxon>
        <taxon>Spirochaetia</taxon>
        <taxon>Leptospirales</taxon>
        <taxon>Leptospiraceae</taxon>
        <taxon>Leptospira</taxon>
    </lineage>
</organism>
<keyword evidence="6 9" id="KW-0663">Pyridoxal phosphate</keyword>
<dbReference type="EC" id="2.4.1.1" evidence="9"/>
<evidence type="ECO:0000256" key="2">
    <source>
        <dbReference type="ARBA" id="ARBA00001933"/>
    </source>
</evidence>
<keyword evidence="4 9" id="KW-0328">Glycosyltransferase</keyword>
<dbReference type="SUPFAM" id="SSF53756">
    <property type="entry name" value="UDP-Glycosyltransferase/glycogen phosphorylase"/>
    <property type="match status" value="1"/>
</dbReference>
<keyword evidence="7 9" id="KW-0119">Carbohydrate metabolism</keyword>
<dbReference type="InterPro" id="IPR035090">
    <property type="entry name" value="Pyridoxal_P_attach_site"/>
</dbReference>
<sequence length="828" mass="95652">METAERRKILDLFERDVKMGVDSLGSTIVKKLEYELGKYKNNTYKEDIYRALAMSLRDILISRWNEIQEQYRLKKVRKVYYLSIEYLLGTLLKTNLANLQMMGVAEKALQNIGYELSEVAENEPDAALGNGGLGRLAACFLDSLATLNFPAQAAGIRYEYGIFRQEIRNGFQREYPENWLNQDNPWEIARMDLVYPVQFYGQTKTDIDHKGCSFCIWDPKEVVLAEAYDVFIPGFKTNTVTNLRLWKAKSSREFNLDYFNHGDYLRAIEDKQKSENISKVLYPNDAIEQGRELRLKQEYFLVSATLQDALAQFISEEGLKWESLPRRMIFHLNDTHPTLAIPEFMRLLVDGYSLPWGQAWDYTTKCFAYTNHTIMPEALETWSVDLMENVLPRHLQIIYEINFNFLQELRKERVSEDIVRKVSIIEEGSPKRIRMSHLAVVASKSVNGVAKLHTEILKTSIFPEFYALFPQKFHNITNGVAHRRWLLTANPKLSDLITHKIGDSWQNDLSNISDLEEYSEDKGFRREWSKIKQENKEFLSNFTYNNLGIRVDPNSIFDVQIKRIHEYKRQLLNVLRIVYDYQKIKENPSVSYTPRTVFFSGKAAPGYRKAKLIIKLIHSVGNIVNSDPKVNRHLKVVFLPNFNVGLAEKIIPAADLSEQISCPGTEASGTGNMKFMLNGALTVCTLDGANVEIIESVKDENIYAFGNTVDQLKELRRSGYDPTSIANRDPAIMDVLNAVRKGFFLKEAKELFKDLVDELLLRGDSYFLLADFHSYINVQDRISTDYLNSEDWTRRTIINAARAGNFSSDRTVSEYVQRIWRLKNHDPV</sequence>
<comment type="function">
    <text evidence="9">Allosteric enzyme that catalyzes the rate-limiting step in glycogen catabolism, the phosphorolytic cleavage of glycogen to produce glucose-1-phosphate, and plays a central role in maintaining cellular and organismal glucose homeostasis.</text>
</comment>
<evidence type="ECO:0000256" key="5">
    <source>
        <dbReference type="ARBA" id="ARBA00022679"/>
    </source>
</evidence>
<evidence type="ECO:0000313" key="11">
    <source>
        <dbReference type="Proteomes" id="UP000018720"/>
    </source>
</evidence>
<evidence type="ECO:0000256" key="1">
    <source>
        <dbReference type="ARBA" id="ARBA00001275"/>
    </source>
</evidence>
<accession>A0ABP2RGZ0</accession>
<keyword evidence="5 9" id="KW-0808">Transferase</keyword>
<dbReference type="EMBL" id="AHOM02000004">
    <property type="protein sequence ID" value="EJZ43558.1"/>
    <property type="molecule type" value="Genomic_DNA"/>
</dbReference>
<dbReference type="PANTHER" id="PTHR11468">
    <property type="entry name" value="GLYCOGEN PHOSPHORYLASE"/>
    <property type="match status" value="1"/>
</dbReference>
<dbReference type="PIRSF" id="PIRSF000460">
    <property type="entry name" value="Pprylas_GlgP"/>
    <property type="match status" value="1"/>
</dbReference>
<evidence type="ECO:0000256" key="3">
    <source>
        <dbReference type="ARBA" id="ARBA00006047"/>
    </source>
</evidence>
<dbReference type="Proteomes" id="UP000018720">
    <property type="component" value="Unassembled WGS sequence"/>
</dbReference>
<comment type="caution">
    <text evidence="10">The sequence shown here is derived from an EMBL/GenBank/DDBJ whole genome shotgun (WGS) entry which is preliminary data.</text>
</comment>